<reference evidence="2 3" key="1">
    <citation type="submission" date="2019-02" db="EMBL/GenBank/DDBJ databases">
        <title>Genome sequencing of the rare red list fungi Phlebia centrifuga.</title>
        <authorList>
            <person name="Buettner E."/>
            <person name="Kellner H."/>
        </authorList>
    </citation>
    <scope>NUCLEOTIDE SEQUENCE [LARGE SCALE GENOMIC DNA]</scope>
    <source>
        <strain evidence="2 3">DSM 108282</strain>
    </source>
</reference>
<protein>
    <submittedName>
        <fullName evidence="2">Uncharacterized protein</fullName>
    </submittedName>
</protein>
<evidence type="ECO:0000256" key="1">
    <source>
        <dbReference type="SAM" id="MobiDB-lite"/>
    </source>
</evidence>
<dbReference type="EMBL" id="SGPJ01001173">
    <property type="protein sequence ID" value="THG92499.1"/>
    <property type="molecule type" value="Genomic_DNA"/>
</dbReference>
<comment type="caution">
    <text evidence="2">The sequence shown here is derived from an EMBL/GenBank/DDBJ whole genome shotgun (WGS) entry which is preliminary data.</text>
</comment>
<keyword evidence="3" id="KW-1185">Reference proteome</keyword>
<feature type="region of interest" description="Disordered" evidence="1">
    <location>
        <begin position="367"/>
        <end position="395"/>
    </location>
</feature>
<feature type="compositionally biased region" description="Polar residues" evidence="1">
    <location>
        <begin position="367"/>
        <end position="381"/>
    </location>
</feature>
<dbReference type="Proteomes" id="UP000309038">
    <property type="component" value="Unassembled WGS sequence"/>
</dbReference>
<gene>
    <name evidence="2" type="ORF">EW026_g8417</name>
</gene>
<evidence type="ECO:0000313" key="2">
    <source>
        <dbReference type="EMBL" id="THG92499.1"/>
    </source>
</evidence>
<evidence type="ECO:0000313" key="3">
    <source>
        <dbReference type="Proteomes" id="UP000309038"/>
    </source>
</evidence>
<accession>A0A4S4K8H5</accession>
<sequence length="409" mass="46817">FKQWDEDKYLNLGTFILNNFTQAMDIIECNTPALKDAKKSLNISNKDMDSWKCEEAQFFATLGNEQPYDIRQVVYIEPLQDPRDAESKSTRVNTRFRTFIPVTGPKFYEKQVSDTRKIETECCHAIVKVEHITRELCELEVELEISPQLTPAHSKYQEVVNFLVERKYRRALDKLQKLVIQCLFKLHKLNLAQTGYKMRTHLSKSLQTRCKTIQKAVAAYNAATATLKPPRPPLEWSKVSHYDFLEEFNLLQDTWNDICKKRWSEPAVCKTIKLRCRLERAQEEIIWCTVKVRRLHTAIRDEASLFQDVLSELQAAKDPLYITAKDFVNRCLRVNLALLTCVHQVYELSGFTGSQGPGVCLGTTLPTGTNDSIMSPPQRSNESSDKEEDNDVQGNIGGIAEFVGGLTIA</sequence>
<dbReference type="AlphaFoldDB" id="A0A4S4K8H5"/>
<proteinExistence type="predicted"/>
<feature type="non-terminal residue" evidence="2">
    <location>
        <position position="1"/>
    </location>
</feature>
<organism evidence="2 3">
    <name type="scientific">Hermanssonia centrifuga</name>
    <dbReference type="NCBI Taxonomy" id="98765"/>
    <lineage>
        <taxon>Eukaryota</taxon>
        <taxon>Fungi</taxon>
        <taxon>Dikarya</taxon>
        <taxon>Basidiomycota</taxon>
        <taxon>Agaricomycotina</taxon>
        <taxon>Agaricomycetes</taxon>
        <taxon>Polyporales</taxon>
        <taxon>Meruliaceae</taxon>
        <taxon>Hermanssonia</taxon>
    </lineage>
</organism>
<name>A0A4S4K8H5_9APHY</name>